<organism evidence="1 2">
    <name type="scientific">Aestuariispira insulae</name>
    <dbReference type="NCBI Taxonomy" id="1461337"/>
    <lineage>
        <taxon>Bacteria</taxon>
        <taxon>Pseudomonadati</taxon>
        <taxon>Pseudomonadota</taxon>
        <taxon>Alphaproteobacteria</taxon>
        <taxon>Rhodospirillales</taxon>
        <taxon>Kiloniellaceae</taxon>
        <taxon>Aestuariispira</taxon>
    </lineage>
</organism>
<dbReference type="Pfam" id="PF07310">
    <property type="entry name" value="PAS_5"/>
    <property type="match status" value="1"/>
</dbReference>
<dbReference type="EMBL" id="QRDW01000012">
    <property type="protein sequence ID" value="RED45130.1"/>
    <property type="molecule type" value="Genomic_DNA"/>
</dbReference>
<dbReference type="OrthoDB" id="8449511at2"/>
<sequence>MLICDKAIAPQSSINRRVRAYWDSLAKDGLPARRDIEPADIPALLPHIYLVEVSYEPLDFQYRLIGTAIVERSARDYTGTSIRDIPMQAPPSQIWSLYETVATTGQPTCTLIPYRDEKDRFVEKQCLPLSSDGTTIDMLLGSIVFEEERVRFPERNAL</sequence>
<protein>
    <submittedName>
        <fullName evidence="1">PAS domain-containing protein</fullName>
    </submittedName>
</protein>
<proteinExistence type="predicted"/>
<gene>
    <name evidence="1" type="ORF">DFP90_112124</name>
</gene>
<name>A0A3D9H6K5_9PROT</name>
<reference evidence="1 2" key="1">
    <citation type="submission" date="2018-07" db="EMBL/GenBank/DDBJ databases">
        <title>Genomic Encyclopedia of Type Strains, Phase III (KMG-III): the genomes of soil and plant-associated and newly described type strains.</title>
        <authorList>
            <person name="Whitman W."/>
        </authorList>
    </citation>
    <scope>NUCLEOTIDE SEQUENCE [LARGE SCALE GENOMIC DNA]</scope>
    <source>
        <strain evidence="1 2">CECT 8488</strain>
    </source>
</reference>
<dbReference type="Proteomes" id="UP000256845">
    <property type="component" value="Unassembled WGS sequence"/>
</dbReference>
<keyword evidence="2" id="KW-1185">Reference proteome</keyword>
<dbReference type="InterPro" id="IPR009922">
    <property type="entry name" value="DUF1457"/>
</dbReference>
<evidence type="ECO:0000313" key="2">
    <source>
        <dbReference type="Proteomes" id="UP000256845"/>
    </source>
</evidence>
<dbReference type="AlphaFoldDB" id="A0A3D9H6K5"/>
<comment type="caution">
    <text evidence="1">The sequence shown here is derived from an EMBL/GenBank/DDBJ whole genome shotgun (WGS) entry which is preliminary data.</text>
</comment>
<dbReference type="RefSeq" id="WP_115938717.1">
    <property type="nucleotide sequence ID" value="NZ_QRDW01000012.1"/>
</dbReference>
<accession>A0A3D9H6K5</accession>
<evidence type="ECO:0000313" key="1">
    <source>
        <dbReference type="EMBL" id="RED45130.1"/>
    </source>
</evidence>